<proteinExistence type="predicted"/>
<evidence type="ECO:0000313" key="3">
    <source>
        <dbReference type="Proteomes" id="UP000057938"/>
    </source>
</evidence>
<dbReference type="STRING" id="361183.AMC99_02517"/>
<dbReference type="AlphaFoldDB" id="A0A0M4M6E3"/>
<dbReference type="OrthoDB" id="7433080at2"/>
<name>A0A0M4M6E3_9SPHN</name>
<dbReference type="Proteomes" id="UP000057938">
    <property type="component" value="Chromosome"/>
</dbReference>
<reference evidence="2 3" key="1">
    <citation type="submission" date="2015-09" db="EMBL/GenBank/DDBJ databases">
        <title>Complete genome sequence of a benzo[a]pyrene-degrading bacterium Altererythrobacter epoxidivorans CGMCC 1.7731T.</title>
        <authorList>
            <person name="Li Z."/>
            <person name="Cheng H."/>
            <person name="Huo Y."/>
            <person name="Xu X."/>
        </authorList>
    </citation>
    <scope>NUCLEOTIDE SEQUENCE [LARGE SCALE GENOMIC DNA]</scope>
    <source>
        <strain evidence="2 3">CGMCC 1.7731</strain>
    </source>
</reference>
<keyword evidence="3" id="KW-1185">Reference proteome</keyword>
<dbReference type="RefSeq" id="WP_061926939.1">
    <property type="nucleotide sequence ID" value="NZ_CP012669.1"/>
</dbReference>
<accession>A0A0M4M6E3</accession>
<feature type="transmembrane region" description="Helical" evidence="1">
    <location>
        <begin position="7"/>
        <end position="24"/>
    </location>
</feature>
<dbReference type="EMBL" id="CP012669">
    <property type="protein sequence ID" value="ALE17790.1"/>
    <property type="molecule type" value="Genomic_DNA"/>
</dbReference>
<gene>
    <name evidence="2" type="ORF">AMC99_02517</name>
</gene>
<evidence type="ECO:0000313" key="2">
    <source>
        <dbReference type="EMBL" id="ALE17790.1"/>
    </source>
</evidence>
<protein>
    <submittedName>
        <fullName evidence="2">Uncharacterized protein</fullName>
    </submittedName>
</protein>
<evidence type="ECO:0000256" key="1">
    <source>
        <dbReference type="SAM" id="Phobius"/>
    </source>
</evidence>
<sequence>MELVKSIILGMLLTVVVALIIGSQDSGGGQLSIYLARPYPGYEVYWSWRLFFAGTGLSWGIMLMQK</sequence>
<keyword evidence="1" id="KW-1133">Transmembrane helix</keyword>
<dbReference type="PATRIC" id="fig|361183.4.peg.2472"/>
<organism evidence="2 3">
    <name type="scientific">Altererythrobacter epoxidivorans</name>
    <dbReference type="NCBI Taxonomy" id="361183"/>
    <lineage>
        <taxon>Bacteria</taxon>
        <taxon>Pseudomonadati</taxon>
        <taxon>Pseudomonadota</taxon>
        <taxon>Alphaproteobacteria</taxon>
        <taxon>Sphingomonadales</taxon>
        <taxon>Erythrobacteraceae</taxon>
        <taxon>Altererythrobacter</taxon>
    </lineage>
</organism>
<feature type="transmembrane region" description="Helical" evidence="1">
    <location>
        <begin position="44"/>
        <end position="64"/>
    </location>
</feature>
<keyword evidence="1" id="KW-0812">Transmembrane</keyword>
<keyword evidence="1" id="KW-0472">Membrane</keyword>
<dbReference type="KEGG" id="aep:AMC99_02517"/>